<sequence>MKQPLLLLFGLLILSACSSVKKGQQALNRGNYHEAIAIAVEKLQKDKDKKSNQEHILILEDAFRKMTEANEKRIAFLEKDGNEANWREIYRLYKELDGIQKRITPLLPLTLRAENRTGEFRFTDYTDEILASKNVYADFLYEECRSLMQKNDKLAYRNAFSNLTELQRLFPNYKDTEQLLEETHFYGTDFVFVELKNETPFVIPKRLEQELLDFNTYGLDDFWTEYHSTRSGDQQYDFSANLNFREIIISPERVLEREIPLEAEVLETYFKKDRKGEFVLDSLGNKIKVENYVTVKGTLYKTIQTKTLALQAKVDYFDMEKGQLVTSYPLGTEFIFENVFASFEGDERLLTKEDKLLLQNRFVPFPSNEQMLVDASQDIKGRLGPILKRHRFR</sequence>
<reference evidence="1" key="1">
    <citation type="journal article" date="2020" name="mSystems">
        <title>Genome- and Community-Level Interaction Insights into Carbon Utilization and Element Cycling Functions of Hydrothermarchaeota in Hydrothermal Sediment.</title>
        <authorList>
            <person name="Zhou Z."/>
            <person name="Liu Y."/>
            <person name="Xu W."/>
            <person name="Pan J."/>
            <person name="Luo Z.H."/>
            <person name="Li M."/>
        </authorList>
    </citation>
    <scope>NUCLEOTIDE SEQUENCE [LARGE SCALE GENOMIC DNA]</scope>
    <source>
        <strain evidence="1">SpSt-1235</strain>
    </source>
</reference>
<evidence type="ECO:0000313" key="1">
    <source>
        <dbReference type="EMBL" id="HER40429.1"/>
    </source>
</evidence>
<organism evidence="1">
    <name type="scientific">Salinimicrobium catena</name>
    <dbReference type="NCBI Taxonomy" id="390640"/>
    <lineage>
        <taxon>Bacteria</taxon>
        <taxon>Pseudomonadati</taxon>
        <taxon>Bacteroidota</taxon>
        <taxon>Flavobacteriia</taxon>
        <taxon>Flavobacteriales</taxon>
        <taxon>Flavobacteriaceae</taxon>
        <taxon>Salinimicrobium</taxon>
    </lineage>
</organism>
<accession>A0A7C2R3T2</accession>
<comment type="caution">
    <text evidence="1">The sequence shown here is derived from an EMBL/GenBank/DDBJ whole genome shotgun (WGS) entry which is preliminary data.</text>
</comment>
<dbReference type="AlphaFoldDB" id="A0A7C2R3T2"/>
<dbReference type="PROSITE" id="PS51257">
    <property type="entry name" value="PROKAR_LIPOPROTEIN"/>
    <property type="match status" value="1"/>
</dbReference>
<gene>
    <name evidence="1" type="ORF">ENO10_04330</name>
</gene>
<dbReference type="EMBL" id="DSEE01000319">
    <property type="protein sequence ID" value="HER40429.1"/>
    <property type="molecule type" value="Genomic_DNA"/>
</dbReference>
<proteinExistence type="predicted"/>
<evidence type="ECO:0008006" key="2">
    <source>
        <dbReference type="Google" id="ProtNLM"/>
    </source>
</evidence>
<protein>
    <recommendedName>
        <fullName evidence="2">Lipoprotein</fullName>
    </recommendedName>
</protein>
<name>A0A7C2R3T2_9FLAO</name>
<dbReference type="Proteomes" id="UP000885753">
    <property type="component" value="Unassembled WGS sequence"/>
</dbReference>